<evidence type="ECO:0000313" key="6">
    <source>
        <dbReference type="Proteomes" id="UP001291653"/>
    </source>
</evidence>
<evidence type="ECO:0000259" key="4">
    <source>
        <dbReference type="Pfam" id="PF17837"/>
    </source>
</evidence>
<dbReference type="RefSeq" id="WP_323448907.1">
    <property type="nucleotide sequence ID" value="NZ_BSBI01000009.1"/>
</dbReference>
<feature type="domain" description="4'-phosphopantetheinyl transferase N-terminal" evidence="4">
    <location>
        <begin position="27"/>
        <end position="94"/>
    </location>
</feature>
<feature type="domain" description="4'-phosphopantetheinyl transferase" evidence="3">
    <location>
        <begin position="102"/>
        <end position="180"/>
    </location>
</feature>
<organism evidence="5 6">
    <name type="scientific">Streptomyces yaizuensis</name>
    <dbReference type="NCBI Taxonomy" id="2989713"/>
    <lineage>
        <taxon>Bacteria</taxon>
        <taxon>Bacillati</taxon>
        <taxon>Actinomycetota</taxon>
        <taxon>Actinomycetes</taxon>
        <taxon>Kitasatosporales</taxon>
        <taxon>Streptomycetaceae</taxon>
        <taxon>Streptomyces</taxon>
    </lineage>
</organism>
<reference evidence="5 6" key="1">
    <citation type="submission" date="2022-10" db="EMBL/GenBank/DDBJ databases">
        <title>Draft genome sequence of Streptomyces sp. YSPA8.</title>
        <authorList>
            <person name="Moriuchi R."/>
            <person name="Dohra H."/>
            <person name="Yamamura H."/>
            <person name="Kodani S."/>
        </authorList>
    </citation>
    <scope>NUCLEOTIDE SEQUENCE [LARGE SCALE GENOMIC DNA]</scope>
    <source>
        <strain evidence="5 6">YSPA8</strain>
    </source>
</reference>
<proteinExistence type="predicted"/>
<sequence>MIEALLPPGAVADERFGPDPSARLHPEEATLVAKAVARRREEFTTVRACARRALAALGLPPAPVLPGVRNAPRWPAGVVGSMTHCTGYRAAVLARDVDLVTVGIDAEPDLPLPGGVLEAIALPGELDRVRAGGPGGGVCGDRLLFSAKEAVYKTWYPLLGTELDFHDADISFARAGSSPATESTASSGAAGAARVTGTFTARLLRPEHGPGGRLVDGFTGRWLSERGIIVTVIGVPALRSVAP</sequence>
<keyword evidence="1 5" id="KW-0808">Transferase</keyword>
<evidence type="ECO:0000313" key="5">
    <source>
        <dbReference type="EMBL" id="GLF96887.1"/>
    </source>
</evidence>
<evidence type="ECO:0000256" key="1">
    <source>
        <dbReference type="ARBA" id="ARBA00022679"/>
    </source>
</evidence>
<dbReference type="EMBL" id="BSBI01000009">
    <property type="protein sequence ID" value="GLF96887.1"/>
    <property type="molecule type" value="Genomic_DNA"/>
</dbReference>
<comment type="caution">
    <text evidence="5">The sequence shown here is derived from an EMBL/GenBank/DDBJ whole genome shotgun (WGS) entry which is preliminary data.</text>
</comment>
<dbReference type="InterPro" id="IPR041354">
    <property type="entry name" value="4PPT_N"/>
</dbReference>
<accession>A0ABQ5P2Q7</accession>
<protein>
    <submittedName>
        <fullName evidence="5">4'-phosphopantetheinyl transferase superfamily protein</fullName>
    </submittedName>
</protein>
<feature type="region of interest" description="Disordered" evidence="2">
    <location>
        <begin position="1"/>
        <end position="23"/>
    </location>
</feature>
<name>A0ABQ5P2Q7_9ACTN</name>
<keyword evidence="6" id="KW-1185">Reference proteome</keyword>
<dbReference type="PRINTS" id="PR01399">
    <property type="entry name" value="ENTSNTHTASED"/>
</dbReference>
<dbReference type="Pfam" id="PF17837">
    <property type="entry name" value="4PPT_N"/>
    <property type="match status" value="1"/>
</dbReference>
<dbReference type="InterPro" id="IPR003542">
    <property type="entry name" value="Enbac_synth_compD-like"/>
</dbReference>
<dbReference type="Pfam" id="PF01648">
    <property type="entry name" value="ACPS"/>
    <property type="match status" value="1"/>
</dbReference>
<feature type="compositionally biased region" description="Basic and acidic residues" evidence="2">
    <location>
        <begin position="12"/>
        <end position="23"/>
    </location>
</feature>
<dbReference type="Proteomes" id="UP001291653">
    <property type="component" value="Unassembled WGS sequence"/>
</dbReference>
<dbReference type="PANTHER" id="PTHR38096:SF1">
    <property type="entry name" value="ENTEROBACTIN SYNTHASE COMPONENT D"/>
    <property type="match status" value="1"/>
</dbReference>
<evidence type="ECO:0000259" key="3">
    <source>
        <dbReference type="Pfam" id="PF01648"/>
    </source>
</evidence>
<gene>
    <name evidence="5" type="ORF">SYYSPA8_21340</name>
</gene>
<evidence type="ECO:0000256" key="2">
    <source>
        <dbReference type="SAM" id="MobiDB-lite"/>
    </source>
</evidence>
<dbReference type="InterPro" id="IPR037143">
    <property type="entry name" value="4-PPantetheinyl_Trfase_dom_sf"/>
</dbReference>
<dbReference type="PANTHER" id="PTHR38096">
    <property type="entry name" value="ENTEROBACTIN SYNTHASE COMPONENT D"/>
    <property type="match status" value="1"/>
</dbReference>
<dbReference type="InterPro" id="IPR008278">
    <property type="entry name" value="4-PPantetheinyl_Trfase_dom"/>
</dbReference>
<dbReference type="SUPFAM" id="SSF56214">
    <property type="entry name" value="4'-phosphopantetheinyl transferase"/>
    <property type="match status" value="1"/>
</dbReference>
<dbReference type="GO" id="GO:0016740">
    <property type="term" value="F:transferase activity"/>
    <property type="evidence" value="ECO:0007669"/>
    <property type="project" value="UniProtKB-KW"/>
</dbReference>